<sequence>MSKRSAEEVTPTKALKKDSNDLPSHVENEVEMSIEEQEMGELEDLSGDDYESEGEIIEIDKSDDEDEEVEGELNANDAEMDLEKSYDQAQRQIEEQEQQQQEQQPEQTLYLPHRSKPLGPDEVLEADPTVYEM</sequence>
<evidence type="ECO:0000313" key="1">
    <source>
        <dbReference type="EMBL" id="GMF04195.1"/>
    </source>
</evidence>
<accession>A0ACB5U8T6</accession>
<comment type="caution">
    <text evidence="1">The sequence shown here is derived from an EMBL/GenBank/DDBJ whole genome shotgun (WGS) entry which is preliminary data.</text>
</comment>
<protein>
    <submittedName>
        <fullName evidence="1">Unnamed protein product</fullName>
    </submittedName>
</protein>
<gene>
    <name evidence="1" type="ORF">Cboi01_000644700</name>
</gene>
<name>A0ACB5U8T6_CANBO</name>
<proteinExistence type="predicted"/>
<keyword evidence="2" id="KW-1185">Reference proteome</keyword>
<dbReference type="EMBL" id="BSXV01006761">
    <property type="protein sequence ID" value="GMF04195.1"/>
    <property type="molecule type" value="Genomic_DNA"/>
</dbReference>
<reference evidence="1" key="1">
    <citation type="submission" date="2023-04" db="EMBL/GenBank/DDBJ databases">
        <title>Candida boidinii NBRC 1967.</title>
        <authorList>
            <person name="Ichikawa N."/>
            <person name="Sato H."/>
            <person name="Tonouchi N."/>
        </authorList>
    </citation>
    <scope>NUCLEOTIDE SEQUENCE</scope>
    <source>
        <strain evidence="1">NBRC 1967</strain>
    </source>
</reference>
<dbReference type="Proteomes" id="UP001165101">
    <property type="component" value="Unassembled WGS sequence"/>
</dbReference>
<organism evidence="1 2">
    <name type="scientific">Candida boidinii</name>
    <name type="common">Yeast</name>
    <dbReference type="NCBI Taxonomy" id="5477"/>
    <lineage>
        <taxon>Eukaryota</taxon>
        <taxon>Fungi</taxon>
        <taxon>Dikarya</taxon>
        <taxon>Ascomycota</taxon>
        <taxon>Saccharomycotina</taxon>
        <taxon>Pichiomycetes</taxon>
        <taxon>Pichiales</taxon>
        <taxon>Pichiaceae</taxon>
        <taxon>Ogataea</taxon>
        <taxon>Ogataea/Candida clade</taxon>
    </lineage>
</organism>
<evidence type="ECO:0000313" key="2">
    <source>
        <dbReference type="Proteomes" id="UP001165101"/>
    </source>
</evidence>